<dbReference type="GO" id="GO:0016747">
    <property type="term" value="F:acyltransferase activity, transferring groups other than amino-acyl groups"/>
    <property type="evidence" value="ECO:0007669"/>
    <property type="project" value="InterPro"/>
</dbReference>
<name>A0AAE1C8T0_9PEZI</name>
<dbReference type="Proteomes" id="UP001270362">
    <property type="component" value="Unassembled WGS sequence"/>
</dbReference>
<sequence>MASGTPFIAHLPPSPAITEGWTPLLPPSAQTNPIIPRTFMDAMRVRDQVYVQEQSVPIENEFDADDARCCHWVIYASVRKVVEHEVRSEANSAIIVRPRRSESYSLPIGTIRLVPFPHASPHPVRGGIYVADKLVGMLPPDPLDHQQQQPPSSDRPSPSAGQRQRSSSLLTHPFSVDRATALHDGVEPYVKLGRLAVLKEFRGAGIASQLVHEAIDWMRKHPTFFNPSVAALGFEQLGMEDSHGLGRDVPPKWRGLICCHAQESAVKVWAKHGFQVDESMGKWTEEGIPHVGMFLRVSLTPDTHVPQV</sequence>
<protein>
    <submittedName>
        <fullName evidence="3">Acyl-CoA N-acyltransferase</fullName>
    </submittedName>
</protein>
<reference evidence="3" key="2">
    <citation type="submission" date="2023-06" db="EMBL/GenBank/DDBJ databases">
        <authorList>
            <consortium name="Lawrence Berkeley National Laboratory"/>
            <person name="Haridas S."/>
            <person name="Hensen N."/>
            <person name="Bonometti L."/>
            <person name="Westerberg I."/>
            <person name="Brannstrom I.O."/>
            <person name="Guillou S."/>
            <person name="Cros-Aarteil S."/>
            <person name="Calhoun S."/>
            <person name="Kuo A."/>
            <person name="Mondo S."/>
            <person name="Pangilinan J."/>
            <person name="Riley R."/>
            <person name="Labutti K."/>
            <person name="Andreopoulos B."/>
            <person name="Lipzen A."/>
            <person name="Chen C."/>
            <person name="Yanf M."/>
            <person name="Daum C."/>
            <person name="Ng V."/>
            <person name="Clum A."/>
            <person name="Steindorff A."/>
            <person name="Ohm R."/>
            <person name="Martin F."/>
            <person name="Silar P."/>
            <person name="Natvig D."/>
            <person name="Lalanne C."/>
            <person name="Gautier V."/>
            <person name="Ament-Velasquez S.L."/>
            <person name="Kruys A."/>
            <person name="Hutchinson M.I."/>
            <person name="Powell A.J."/>
            <person name="Barry K."/>
            <person name="Miller A.N."/>
            <person name="Grigoriev I.V."/>
            <person name="Debuchy R."/>
            <person name="Gladieux P."/>
            <person name="Thoren M.H."/>
            <person name="Johannesson H."/>
        </authorList>
    </citation>
    <scope>NUCLEOTIDE SEQUENCE</scope>
    <source>
        <strain evidence="3">CBS 314.62</strain>
    </source>
</reference>
<feature type="region of interest" description="Disordered" evidence="1">
    <location>
        <begin position="139"/>
        <end position="170"/>
    </location>
</feature>
<keyword evidence="4" id="KW-1185">Reference proteome</keyword>
<evidence type="ECO:0000256" key="1">
    <source>
        <dbReference type="SAM" id="MobiDB-lite"/>
    </source>
</evidence>
<dbReference type="InterPro" id="IPR000182">
    <property type="entry name" value="GNAT_dom"/>
</dbReference>
<feature type="compositionally biased region" description="Polar residues" evidence="1">
    <location>
        <begin position="160"/>
        <end position="170"/>
    </location>
</feature>
<comment type="caution">
    <text evidence="3">The sequence shown here is derived from an EMBL/GenBank/DDBJ whole genome shotgun (WGS) entry which is preliminary data.</text>
</comment>
<proteinExistence type="predicted"/>
<dbReference type="AlphaFoldDB" id="A0AAE1C8T0"/>
<reference evidence="3" key="1">
    <citation type="journal article" date="2023" name="Mol. Phylogenet. Evol.">
        <title>Genome-scale phylogeny and comparative genomics of the fungal order Sordariales.</title>
        <authorList>
            <person name="Hensen N."/>
            <person name="Bonometti L."/>
            <person name="Westerberg I."/>
            <person name="Brannstrom I.O."/>
            <person name="Guillou S."/>
            <person name="Cros-Aarteil S."/>
            <person name="Calhoun S."/>
            <person name="Haridas S."/>
            <person name="Kuo A."/>
            <person name="Mondo S."/>
            <person name="Pangilinan J."/>
            <person name="Riley R."/>
            <person name="LaButti K."/>
            <person name="Andreopoulos B."/>
            <person name="Lipzen A."/>
            <person name="Chen C."/>
            <person name="Yan M."/>
            <person name="Daum C."/>
            <person name="Ng V."/>
            <person name="Clum A."/>
            <person name="Steindorff A."/>
            <person name="Ohm R.A."/>
            <person name="Martin F."/>
            <person name="Silar P."/>
            <person name="Natvig D.O."/>
            <person name="Lalanne C."/>
            <person name="Gautier V."/>
            <person name="Ament-Velasquez S.L."/>
            <person name="Kruys A."/>
            <person name="Hutchinson M.I."/>
            <person name="Powell A.J."/>
            <person name="Barry K."/>
            <person name="Miller A.N."/>
            <person name="Grigoriev I.V."/>
            <person name="Debuchy R."/>
            <person name="Gladieux P."/>
            <person name="Hiltunen Thoren M."/>
            <person name="Johannesson H."/>
        </authorList>
    </citation>
    <scope>NUCLEOTIDE SEQUENCE</scope>
    <source>
        <strain evidence="3">CBS 314.62</strain>
    </source>
</reference>
<dbReference type="PROSITE" id="PS51186">
    <property type="entry name" value="GNAT"/>
    <property type="match status" value="1"/>
</dbReference>
<feature type="compositionally biased region" description="Low complexity" evidence="1">
    <location>
        <begin position="145"/>
        <end position="159"/>
    </location>
</feature>
<dbReference type="Pfam" id="PF00583">
    <property type="entry name" value="Acetyltransf_1"/>
    <property type="match status" value="1"/>
</dbReference>
<accession>A0AAE1C8T0</accession>
<dbReference type="EMBL" id="JAULSO010000004">
    <property type="protein sequence ID" value="KAK3683349.1"/>
    <property type="molecule type" value="Genomic_DNA"/>
</dbReference>
<evidence type="ECO:0000313" key="4">
    <source>
        <dbReference type="Proteomes" id="UP001270362"/>
    </source>
</evidence>
<dbReference type="SUPFAM" id="SSF55729">
    <property type="entry name" value="Acyl-CoA N-acyltransferases (Nat)"/>
    <property type="match status" value="1"/>
</dbReference>
<evidence type="ECO:0000259" key="2">
    <source>
        <dbReference type="PROSITE" id="PS51186"/>
    </source>
</evidence>
<feature type="domain" description="N-acetyltransferase" evidence="2">
    <location>
        <begin position="188"/>
        <end position="298"/>
    </location>
</feature>
<gene>
    <name evidence="3" type="ORF">B0T22DRAFT_245594</name>
</gene>
<dbReference type="Gene3D" id="3.40.630.30">
    <property type="match status" value="1"/>
</dbReference>
<dbReference type="CDD" id="cd04301">
    <property type="entry name" value="NAT_SF"/>
    <property type="match status" value="1"/>
</dbReference>
<evidence type="ECO:0000313" key="3">
    <source>
        <dbReference type="EMBL" id="KAK3683349.1"/>
    </source>
</evidence>
<organism evidence="3 4">
    <name type="scientific">Podospora appendiculata</name>
    <dbReference type="NCBI Taxonomy" id="314037"/>
    <lineage>
        <taxon>Eukaryota</taxon>
        <taxon>Fungi</taxon>
        <taxon>Dikarya</taxon>
        <taxon>Ascomycota</taxon>
        <taxon>Pezizomycotina</taxon>
        <taxon>Sordariomycetes</taxon>
        <taxon>Sordariomycetidae</taxon>
        <taxon>Sordariales</taxon>
        <taxon>Podosporaceae</taxon>
        <taxon>Podospora</taxon>
    </lineage>
</organism>
<dbReference type="InterPro" id="IPR016181">
    <property type="entry name" value="Acyl_CoA_acyltransferase"/>
</dbReference>